<organism evidence="2 3">
    <name type="scientific">Hibiscus syriacus</name>
    <name type="common">Rose of Sharon</name>
    <dbReference type="NCBI Taxonomy" id="106335"/>
    <lineage>
        <taxon>Eukaryota</taxon>
        <taxon>Viridiplantae</taxon>
        <taxon>Streptophyta</taxon>
        <taxon>Embryophyta</taxon>
        <taxon>Tracheophyta</taxon>
        <taxon>Spermatophyta</taxon>
        <taxon>Magnoliopsida</taxon>
        <taxon>eudicotyledons</taxon>
        <taxon>Gunneridae</taxon>
        <taxon>Pentapetalae</taxon>
        <taxon>rosids</taxon>
        <taxon>malvids</taxon>
        <taxon>Malvales</taxon>
        <taxon>Malvaceae</taxon>
        <taxon>Malvoideae</taxon>
        <taxon>Hibiscus</taxon>
    </lineage>
</organism>
<feature type="region of interest" description="Disordered" evidence="1">
    <location>
        <begin position="32"/>
        <end position="83"/>
    </location>
</feature>
<name>A0A6A2ZGM3_HIBSY</name>
<evidence type="ECO:0000256" key="1">
    <source>
        <dbReference type="SAM" id="MobiDB-lite"/>
    </source>
</evidence>
<dbReference type="EMBL" id="VEPZ02001150">
    <property type="protein sequence ID" value="KAE8690863.1"/>
    <property type="molecule type" value="Genomic_DNA"/>
</dbReference>
<feature type="compositionally biased region" description="Polar residues" evidence="1">
    <location>
        <begin position="73"/>
        <end position="83"/>
    </location>
</feature>
<dbReference type="Proteomes" id="UP000436088">
    <property type="component" value="Unassembled WGS sequence"/>
</dbReference>
<proteinExistence type="predicted"/>
<accession>A0A6A2ZGM3</accession>
<protein>
    <submittedName>
        <fullName evidence="2">Uncharacterized protein</fullName>
    </submittedName>
</protein>
<sequence>MFNRWSIWSYYLVPKPAEARMSRLEMKKKIMEKAGVSKPKTEKNGMMKSPTPTFPLPLPPPEGTAGPLVEATVKNTAPPNNAS</sequence>
<evidence type="ECO:0000313" key="3">
    <source>
        <dbReference type="Proteomes" id="UP000436088"/>
    </source>
</evidence>
<keyword evidence="3" id="KW-1185">Reference proteome</keyword>
<dbReference type="AlphaFoldDB" id="A0A6A2ZGM3"/>
<evidence type="ECO:0000313" key="2">
    <source>
        <dbReference type="EMBL" id="KAE8690863.1"/>
    </source>
</evidence>
<reference evidence="2" key="1">
    <citation type="submission" date="2019-09" db="EMBL/GenBank/DDBJ databases">
        <title>Draft genome information of white flower Hibiscus syriacus.</title>
        <authorList>
            <person name="Kim Y.-M."/>
        </authorList>
    </citation>
    <scope>NUCLEOTIDE SEQUENCE [LARGE SCALE GENOMIC DNA]</scope>
    <source>
        <strain evidence="2">YM2019G1</strain>
    </source>
</reference>
<comment type="caution">
    <text evidence="2">The sequence shown here is derived from an EMBL/GenBank/DDBJ whole genome shotgun (WGS) entry which is preliminary data.</text>
</comment>
<feature type="compositionally biased region" description="Pro residues" evidence="1">
    <location>
        <begin position="52"/>
        <end position="62"/>
    </location>
</feature>
<gene>
    <name evidence="2" type="ORF">F3Y22_tig00110893pilonHSYRG00646</name>
</gene>